<comment type="caution">
    <text evidence="1">The sequence shown here is derived from an EMBL/GenBank/DDBJ whole genome shotgun (WGS) entry which is preliminary data.</text>
</comment>
<evidence type="ECO:0000313" key="2">
    <source>
        <dbReference type="Proteomes" id="UP000545761"/>
    </source>
</evidence>
<dbReference type="AlphaFoldDB" id="A0A7W0DJ52"/>
<dbReference type="RefSeq" id="WP_181656979.1">
    <property type="nucleotide sequence ID" value="NZ_JACEHE010000004.1"/>
</dbReference>
<sequence>MAKKKVTITIDSDRLAAIEEIAGKGQVSGWIDEAVKEKLEQAERAQRAIDWFAGRARTEHPGQWDTALEAVREADARRGYPAAQGQSAA</sequence>
<organism evidence="1 2">
    <name type="scientific">Streptomyces himalayensis subsp. himalayensis</name>
    <dbReference type="NCBI Taxonomy" id="2756131"/>
    <lineage>
        <taxon>Bacteria</taxon>
        <taxon>Bacillati</taxon>
        <taxon>Actinomycetota</taxon>
        <taxon>Actinomycetes</taxon>
        <taxon>Kitasatosporales</taxon>
        <taxon>Streptomycetaceae</taxon>
        <taxon>Streptomyces</taxon>
        <taxon>Streptomyces himalayensis</taxon>
    </lineage>
</organism>
<evidence type="ECO:0008006" key="3">
    <source>
        <dbReference type="Google" id="ProtNLM"/>
    </source>
</evidence>
<evidence type="ECO:0000313" key="1">
    <source>
        <dbReference type="EMBL" id="MBA2946049.1"/>
    </source>
</evidence>
<dbReference type="Proteomes" id="UP000545761">
    <property type="component" value="Unassembled WGS sequence"/>
</dbReference>
<name>A0A7W0DJ52_9ACTN</name>
<dbReference type="EMBL" id="JACEHE010000004">
    <property type="protein sequence ID" value="MBA2946049.1"/>
    <property type="molecule type" value="Genomic_DNA"/>
</dbReference>
<protein>
    <recommendedName>
        <fullName evidence="3">CopG family transcriptional regulator</fullName>
    </recommendedName>
</protein>
<reference evidence="1 2" key="1">
    <citation type="submission" date="2020-07" db="EMBL/GenBank/DDBJ databases">
        <title>Streptomyces isolated from Indian soil.</title>
        <authorList>
            <person name="Mandal S."/>
            <person name="Maiti P.K."/>
        </authorList>
    </citation>
    <scope>NUCLEOTIDE SEQUENCE [LARGE SCALE GENOMIC DNA]</scope>
    <source>
        <strain evidence="1 2">PSKA28</strain>
    </source>
</reference>
<proteinExistence type="predicted"/>
<accession>A0A7W0DJ52</accession>
<gene>
    <name evidence="1" type="ORF">H1D24_09545</name>
</gene>